<dbReference type="PANTHER" id="PTHR44899:SF8">
    <property type="entry name" value="NIMA-RELATED KINASE 11"/>
    <property type="match status" value="1"/>
</dbReference>
<dbReference type="Pfam" id="PF00069">
    <property type="entry name" value="Pkinase"/>
    <property type="match status" value="1"/>
</dbReference>
<protein>
    <recommendedName>
        <fullName evidence="2">non-specific serine/threonine protein kinase</fullName>
        <ecNumber evidence="2">2.7.11.1</ecNumber>
    </recommendedName>
</protein>
<feature type="domain" description="Protein kinase" evidence="10">
    <location>
        <begin position="23"/>
        <end position="283"/>
    </location>
</feature>
<dbReference type="SMART" id="SM00220">
    <property type="entry name" value="S_TKc"/>
    <property type="match status" value="1"/>
</dbReference>
<dbReference type="InterPro" id="IPR008271">
    <property type="entry name" value="Ser/Thr_kinase_AS"/>
</dbReference>
<dbReference type="PROSITE" id="PS00108">
    <property type="entry name" value="PROTEIN_KINASE_ST"/>
    <property type="match status" value="1"/>
</dbReference>
<reference evidence="11" key="1">
    <citation type="submission" date="2019-08" db="EMBL/GenBank/DDBJ databases">
        <title>The improved chromosome-level genome for the pearl oyster Pinctada fucata martensii using PacBio sequencing and Hi-C.</title>
        <authorList>
            <person name="Zheng Z."/>
        </authorList>
    </citation>
    <scope>NUCLEOTIDE SEQUENCE</scope>
    <source>
        <strain evidence="11">ZZ-2019</strain>
        <tissue evidence="11">Adductor muscle</tissue>
    </source>
</reference>
<gene>
    <name evidence="11" type="ORF">FSP39_001166</name>
</gene>
<evidence type="ECO:0000256" key="5">
    <source>
        <dbReference type="ARBA" id="ARBA00022741"/>
    </source>
</evidence>
<evidence type="ECO:0000256" key="7">
    <source>
        <dbReference type="ARBA" id="ARBA00022840"/>
    </source>
</evidence>
<dbReference type="InterPro" id="IPR000719">
    <property type="entry name" value="Prot_kinase_dom"/>
</dbReference>
<comment type="catalytic activity">
    <reaction evidence="8">
        <text>L-threonyl-[protein] + ATP = O-phospho-L-threonyl-[protein] + ADP + H(+)</text>
        <dbReference type="Rhea" id="RHEA:46608"/>
        <dbReference type="Rhea" id="RHEA-COMP:11060"/>
        <dbReference type="Rhea" id="RHEA-COMP:11605"/>
        <dbReference type="ChEBI" id="CHEBI:15378"/>
        <dbReference type="ChEBI" id="CHEBI:30013"/>
        <dbReference type="ChEBI" id="CHEBI:30616"/>
        <dbReference type="ChEBI" id="CHEBI:61977"/>
        <dbReference type="ChEBI" id="CHEBI:456216"/>
        <dbReference type="EC" id="2.7.11.1"/>
    </reaction>
</comment>
<dbReference type="EC" id="2.7.11.1" evidence="2"/>
<dbReference type="PROSITE" id="PS50011">
    <property type="entry name" value="PROTEIN_KINASE_DOM"/>
    <property type="match status" value="1"/>
</dbReference>
<dbReference type="InterPro" id="IPR011009">
    <property type="entry name" value="Kinase-like_dom_sf"/>
</dbReference>
<evidence type="ECO:0000313" key="12">
    <source>
        <dbReference type="Proteomes" id="UP001186944"/>
    </source>
</evidence>
<sequence>METVSTTRRDSKPKKVRVLANRYEVVRRLGKGNFGTAYLCKDLRSKQGDDYELKVLKEISVGELQPDETVDAVREARVLSKLNHPSIVKFHDSFIDGDCFCIVTEYCEGGDLDQKIIECTKTKKQLDDKTIMNWFVQLLLAVHYMHQRRILHRDLKTRNIFLKKNMIKIGDFGISRILMGTTDMASTFTGTPYYMSPEVLKHEGYNSKSDVWSIGCILYEMCTLKHAFDGKSLMAVMYKIVEGDPPQLPEKFSPELNKVMVSMLSKDPEHRPNATDLLKLPLVSKHLAQMSKEFQSKNHDNVNKEAEEIAQLLKEKSHLSDLRSREEEVKWKNLPPRERMRLRKLQEADQKAQRLKEVAKVQLKENYERKSKIQSTLHETNRPAWAGGSGEGEKFKAALQVRNPTIAAEGQKSMFGSRTAPIIALDDSHSDDDADVVMPHSKTLTSGALQSYINRPDDRPITPLRNKMIYDPVNSSLDFKDGIPENPDLADTYYSQYEDFNPSDSDSEDDNMQTVINKKKDNSDDDEAAETLKPKWTRESGTVATNGSEEDQLLNIMQDVLEKGEDAESTMSLADDKIAGAFGPVARQQKIKNLRLECEKMLGKDAFENAYKYLKKARYESEISTSEENIMQGLRQFVKNPSDCFLVDQLLFLEEQAKLPS</sequence>
<evidence type="ECO:0000256" key="8">
    <source>
        <dbReference type="ARBA" id="ARBA00047899"/>
    </source>
</evidence>
<comment type="similarity">
    <text evidence="1">Belongs to the protein kinase superfamily. NEK Ser/Thr protein kinase family. NIMA subfamily.</text>
</comment>
<accession>A0AA88XH68</accession>
<evidence type="ECO:0000313" key="11">
    <source>
        <dbReference type="EMBL" id="KAK3085292.1"/>
    </source>
</evidence>
<keyword evidence="3" id="KW-0723">Serine/threonine-protein kinase</keyword>
<dbReference type="Proteomes" id="UP001186944">
    <property type="component" value="Unassembled WGS sequence"/>
</dbReference>
<evidence type="ECO:0000256" key="3">
    <source>
        <dbReference type="ARBA" id="ARBA00022527"/>
    </source>
</evidence>
<keyword evidence="4" id="KW-0808">Transferase</keyword>
<evidence type="ECO:0000256" key="6">
    <source>
        <dbReference type="ARBA" id="ARBA00022777"/>
    </source>
</evidence>
<dbReference type="GO" id="GO:0005524">
    <property type="term" value="F:ATP binding"/>
    <property type="evidence" value="ECO:0007669"/>
    <property type="project" value="UniProtKB-KW"/>
</dbReference>
<dbReference type="EMBL" id="VSWD01000012">
    <property type="protein sequence ID" value="KAK3085292.1"/>
    <property type="molecule type" value="Genomic_DNA"/>
</dbReference>
<dbReference type="Gene3D" id="1.10.510.10">
    <property type="entry name" value="Transferase(Phosphotransferase) domain 1"/>
    <property type="match status" value="1"/>
</dbReference>
<keyword evidence="12" id="KW-1185">Reference proteome</keyword>
<dbReference type="PANTHER" id="PTHR44899">
    <property type="entry name" value="CAMK FAMILY PROTEIN KINASE"/>
    <property type="match status" value="1"/>
</dbReference>
<dbReference type="GO" id="GO:0004674">
    <property type="term" value="F:protein serine/threonine kinase activity"/>
    <property type="evidence" value="ECO:0007669"/>
    <property type="project" value="UniProtKB-KW"/>
</dbReference>
<evidence type="ECO:0000256" key="2">
    <source>
        <dbReference type="ARBA" id="ARBA00012513"/>
    </source>
</evidence>
<evidence type="ECO:0000256" key="9">
    <source>
        <dbReference type="ARBA" id="ARBA00048679"/>
    </source>
</evidence>
<dbReference type="AlphaFoldDB" id="A0AA88XH68"/>
<dbReference type="InterPro" id="IPR051131">
    <property type="entry name" value="NEK_Ser/Thr_kinase_NIMA"/>
</dbReference>
<evidence type="ECO:0000256" key="4">
    <source>
        <dbReference type="ARBA" id="ARBA00022679"/>
    </source>
</evidence>
<organism evidence="11 12">
    <name type="scientific">Pinctada imbricata</name>
    <name type="common">Atlantic pearl-oyster</name>
    <name type="synonym">Pinctada martensii</name>
    <dbReference type="NCBI Taxonomy" id="66713"/>
    <lineage>
        <taxon>Eukaryota</taxon>
        <taxon>Metazoa</taxon>
        <taxon>Spiralia</taxon>
        <taxon>Lophotrochozoa</taxon>
        <taxon>Mollusca</taxon>
        <taxon>Bivalvia</taxon>
        <taxon>Autobranchia</taxon>
        <taxon>Pteriomorphia</taxon>
        <taxon>Pterioida</taxon>
        <taxon>Pterioidea</taxon>
        <taxon>Pteriidae</taxon>
        <taxon>Pinctada</taxon>
    </lineage>
</organism>
<comment type="catalytic activity">
    <reaction evidence="9">
        <text>L-seryl-[protein] + ATP = O-phospho-L-seryl-[protein] + ADP + H(+)</text>
        <dbReference type="Rhea" id="RHEA:17989"/>
        <dbReference type="Rhea" id="RHEA-COMP:9863"/>
        <dbReference type="Rhea" id="RHEA-COMP:11604"/>
        <dbReference type="ChEBI" id="CHEBI:15378"/>
        <dbReference type="ChEBI" id="CHEBI:29999"/>
        <dbReference type="ChEBI" id="CHEBI:30616"/>
        <dbReference type="ChEBI" id="CHEBI:83421"/>
        <dbReference type="ChEBI" id="CHEBI:456216"/>
        <dbReference type="EC" id="2.7.11.1"/>
    </reaction>
</comment>
<proteinExistence type="inferred from homology"/>
<evidence type="ECO:0000259" key="10">
    <source>
        <dbReference type="PROSITE" id="PS50011"/>
    </source>
</evidence>
<keyword evidence="7" id="KW-0067">ATP-binding</keyword>
<evidence type="ECO:0000256" key="1">
    <source>
        <dbReference type="ARBA" id="ARBA00010886"/>
    </source>
</evidence>
<name>A0AA88XH68_PINIB</name>
<dbReference type="SUPFAM" id="SSF56112">
    <property type="entry name" value="Protein kinase-like (PK-like)"/>
    <property type="match status" value="1"/>
</dbReference>
<keyword evidence="5" id="KW-0547">Nucleotide-binding</keyword>
<comment type="caution">
    <text evidence="11">The sequence shown here is derived from an EMBL/GenBank/DDBJ whole genome shotgun (WGS) entry which is preliminary data.</text>
</comment>
<dbReference type="Gene3D" id="3.30.200.20">
    <property type="entry name" value="Phosphorylase Kinase, domain 1"/>
    <property type="match status" value="1"/>
</dbReference>
<keyword evidence="6" id="KW-0418">Kinase</keyword>